<keyword evidence="9" id="KW-1185">Reference proteome</keyword>
<evidence type="ECO:0000313" key="8">
    <source>
        <dbReference type="EMBL" id="QEO10783.1"/>
    </source>
</evidence>
<proteinExistence type="predicted"/>
<dbReference type="PROSITE" id="PS50850">
    <property type="entry name" value="MFS"/>
    <property type="match status" value="1"/>
</dbReference>
<dbReference type="SUPFAM" id="SSF103473">
    <property type="entry name" value="MFS general substrate transporter"/>
    <property type="match status" value="1"/>
</dbReference>
<dbReference type="EMBL" id="CP043504">
    <property type="protein sequence ID" value="QEO10783.1"/>
    <property type="molecule type" value="Genomic_DNA"/>
</dbReference>
<keyword evidence="2" id="KW-0813">Transport</keyword>
<dbReference type="GO" id="GO:0022857">
    <property type="term" value="F:transmembrane transporter activity"/>
    <property type="evidence" value="ECO:0007669"/>
    <property type="project" value="InterPro"/>
</dbReference>
<evidence type="ECO:0000256" key="1">
    <source>
        <dbReference type="ARBA" id="ARBA00004651"/>
    </source>
</evidence>
<dbReference type="InterPro" id="IPR011701">
    <property type="entry name" value="MFS"/>
</dbReference>
<feature type="transmembrane region" description="Helical" evidence="6">
    <location>
        <begin position="119"/>
        <end position="142"/>
    </location>
</feature>
<feature type="transmembrane region" description="Helical" evidence="6">
    <location>
        <begin position="24"/>
        <end position="45"/>
    </location>
</feature>
<feature type="transmembrane region" description="Helical" evidence="6">
    <location>
        <begin position="264"/>
        <end position="282"/>
    </location>
</feature>
<feature type="transmembrane region" description="Helical" evidence="6">
    <location>
        <begin position="154"/>
        <end position="175"/>
    </location>
</feature>
<feature type="transmembrane region" description="Helical" evidence="6">
    <location>
        <begin position="294"/>
        <end position="312"/>
    </location>
</feature>
<feature type="transmembrane region" description="Helical" evidence="6">
    <location>
        <begin position="61"/>
        <end position="80"/>
    </location>
</feature>
<feature type="domain" description="Major facilitator superfamily (MFS) profile" evidence="7">
    <location>
        <begin position="1"/>
        <end position="408"/>
    </location>
</feature>
<dbReference type="CDD" id="cd17319">
    <property type="entry name" value="MFS_ExuT_GudP_like"/>
    <property type="match status" value="1"/>
</dbReference>
<name>A0A5C1Y9L5_9MICO</name>
<comment type="subcellular location">
    <subcellularLocation>
        <location evidence="1">Cell membrane</location>
        <topology evidence="1">Multi-pass membrane protein</topology>
    </subcellularLocation>
</comment>
<dbReference type="InterPro" id="IPR036259">
    <property type="entry name" value="MFS_trans_sf"/>
</dbReference>
<evidence type="ECO:0000259" key="7">
    <source>
        <dbReference type="PROSITE" id="PS50850"/>
    </source>
</evidence>
<evidence type="ECO:0000256" key="3">
    <source>
        <dbReference type="ARBA" id="ARBA00022692"/>
    </source>
</evidence>
<feature type="transmembrane region" description="Helical" evidence="6">
    <location>
        <begin position="86"/>
        <end position="107"/>
    </location>
</feature>
<dbReference type="PANTHER" id="PTHR43791:SF36">
    <property type="entry name" value="TRANSPORTER, PUTATIVE (AFU_ORTHOLOGUE AFUA_6G08340)-RELATED"/>
    <property type="match status" value="1"/>
</dbReference>
<dbReference type="AlphaFoldDB" id="A0A5C1Y9L5"/>
<dbReference type="InterPro" id="IPR020846">
    <property type="entry name" value="MFS_dom"/>
</dbReference>
<dbReference type="PANTHER" id="PTHR43791">
    <property type="entry name" value="PERMEASE-RELATED"/>
    <property type="match status" value="1"/>
</dbReference>
<feature type="transmembrane region" description="Helical" evidence="6">
    <location>
        <begin position="318"/>
        <end position="337"/>
    </location>
</feature>
<organism evidence="8 9">
    <name type="scientific">Protaetiibacter larvae</name>
    <dbReference type="NCBI Taxonomy" id="2592654"/>
    <lineage>
        <taxon>Bacteria</taxon>
        <taxon>Bacillati</taxon>
        <taxon>Actinomycetota</taxon>
        <taxon>Actinomycetes</taxon>
        <taxon>Micrococcales</taxon>
        <taxon>Microbacteriaceae</taxon>
        <taxon>Protaetiibacter</taxon>
    </lineage>
</organism>
<keyword evidence="5 6" id="KW-0472">Membrane</keyword>
<keyword evidence="3 6" id="KW-0812">Transmembrane</keyword>
<evidence type="ECO:0000313" key="9">
    <source>
        <dbReference type="Proteomes" id="UP000322159"/>
    </source>
</evidence>
<evidence type="ECO:0000256" key="2">
    <source>
        <dbReference type="ARBA" id="ARBA00022448"/>
    </source>
</evidence>
<dbReference type="GO" id="GO:0005886">
    <property type="term" value="C:plasma membrane"/>
    <property type="evidence" value="ECO:0007669"/>
    <property type="project" value="UniProtKB-SubCell"/>
</dbReference>
<keyword evidence="4 6" id="KW-1133">Transmembrane helix</keyword>
<reference evidence="8 9" key="1">
    <citation type="submission" date="2019-09" db="EMBL/GenBank/DDBJ databases">
        <title>Genome sequencing of strain KACC 19322.</title>
        <authorList>
            <person name="Heo J."/>
            <person name="Kim S.-J."/>
            <person name="Kim J.-S."/>
            <person name="Hong S.-B."/>
            <person name="Kwon S.-W."/>
        </authorList>
    </citation>
    <scope>NUCLEOTIDE SEQUENCE [LARGE SCALE GENOMIC DNA]</scope>
    <source>
        <strain evidence="8 9">KACC 19322</strain>
    </source>
</reference>
<protein>
    <submittedName>
        <fullName evidence="8">MFS transporter</fullName>
    </submittedName>
</protein>
<gene>
    <name evidence="8" type="ORF">FLP23_04945</name>
</gene>
<dbReference type="Proteomes" id="UP000322159">
    <property type="component" value="Chromosome"/>
</dbReference>
<evidence type="ECO:0000256" key="5">
    <source>
        <dbReference type="ARBA" id="ARBA00023136"/>
    </source>
</evidence>
<dbReference type="Pfam" id="PF07690">
    <property type="entry name" value="MFS_1"/>
    <property type="match status" value="1"/>
</dbReference>
<feature type="transmembrane region" description="Helical" evidence="6">
    <location>
        <begin position="344"/>
        <end position="368"/>
    </location>
</feature>
<feature type="transmembrane region" description="Helical" evidence="6">
    <location>
        <begin position="223"/>
        <end position="244"/>
    </location>
</feature>
<feature type="transmembrane region" description="Helical" evidence="6">
    <location>
        <begin position="380"/>
        <end position="403"/>
    </location>
</feature>
<evidence type="ECO:0000256" key="6">
    <source>
        <dbReference type="SAM" id="Phobius"/>
    </source>
</evidence>
<sequence>MFFINYLDRVAISFAGPNGLNDDLSLTAAQFGFASGIFSLGYILLEVPSNIALNRFGARRWLARIMVSWGIVALLLAFVQNFEQLAGLRFLLGVAEAGFFPGAVLFLSRWAPPQHRNKVLALFYVAQPLTNVLGGPLAGQLIQAHGLFGLEGWRVMFIGVAIPAIVVGIIAWFYLRDKPSDAKWLTRDEQQWLEASLAAEKSAVDDHSTVRPRLWDAFKSGRVWVLAFVYFGITYGFYVVAYFLPTIIAGFQETYGFATNPLQQGVISGAVYLPAAIVLLLWARDAAKRGVRLWHVGAPILLGVVGNIGALLAGSPVVALVFVALVPIAIFAANPNFWTLPSRFLTGAAAAVGFALINTVGNIAGFVAPLVTGALADATGAYQIPLLIPGILMLLAAILVGLLGRADRLKNVGLRAAQSAGDEVLEKS</sequence>
<dbReference type="KEGG" id="lyk:FLP23_04945"/>
<accession>A0A5C1Y9L5</accession>
<dbReference type="OrthoDB" id="9773957at2"/>
<evidence type="ECO:0000256" key="4">
    <source>
        <dbReference type="ARBA" id="ARBA00022989"/>
    </source>
</evidence>
<dbReference type="FunFam" id="1.20.1250.20:FF:000018">
    <property type="entry name" value="MFS transporter permease"/>
    <property type="match status" value="1"/>
</dbReference>
<dbReference type="Gene3D" id="1.20.1250.20">
    <property type="entry name" value="MFS general substrate transporter like domains"/>
    <property type="match status" value="2"/>
</dbReference>